<comment type="caution">
    <text evidence="12">The sequence shown here is derived from an EMBL/GenBank/DDBJ whole genome shotgun (WGS) entry which is preliminary data.</text>
</comment>
<evidence type="ECO:0000259" key="11">
    <source>
        <dbReference type="PROSITE" id="PS51007"/>
    </source>
</evidence>
<evidence type="ECO:0000256" key="9">
    <source>
        <dbReference type="SAM" id="MobiDB-lite"/>
    </source>
</evidence>
<dbReference type="InterPro" id="IPR051459">
    <property type="entry name" value="Cytochrome_c-type_DH"/>
</dbReference>
<gene>
    <name evidence="12" type="ORF">BEN30_09365</name>
</gene>
<dbReference type="PROSITE" id="PS51007">
    <property type="entry name" value="CYTC"/>
    <property type="match status" value="1"/>
</dbReference>
<dbReference type="GO" id="GO:0020037">
    <property type="term" value="F:heme binding"/>
    <property type="evidence" value="ECO:0007669"/>
    <property type="project" value="InterPro"/>
</dbReference>
<dbReference type="RefSeq" id="WP_069957771.1">
    <property type="nucleotide sequence ID" value="NZ_MCGG01000021.1"/>
</dbReference>
<evidence type="ECO:0000256" key="10">
    <source>
        <dbReference type="SAM" id="SignalP"/>
    </source>
</evidence>
<keyword evidence="3 8" id="KW-0349">Heme</keyword>
<evidence type="ECO:0000256" key="5">
    <source>
        <dbReference type="ARBA" id="ARBA00022723"/>
    </source>
</evidence>
<dbReference type="GO" id="GO:0005506">
    <property type="term" value="F:iron ion binding"/>
    <property type="evidence" value="ECO:0007669"/>
    <property type="project" value="InterPro"/>
</dbReference>
<evidence type="ECO:0000256" key="6">
    <source>
        <dbReference type="ARBA" id="ARBA00022982"/>
    </source>
</evidence>
<feature type="signal peptide" evidence="10">
    <location>
        <begin position="1"/>
        <end position="22"/>
    </location>
</feature>
<dbReference type="SUPFAM" id="SSF46626">
    <property type="entry name" value="Cytochrome c"/>
    <property type="match status" value="1"/>
</dbReference>
<keyword evidence="4" id="KW-0679">Respiratory chain</keyword>
<evidence type="ECO:0000313" key="12">
    <source>
        <dbReference type="EMBL" id="OEJ67618.1"/>
    </source>
</evidence>
<feature type="region of interest" description="Disordered" evidence="9">
    <location>
        <begin position="58"/>
        <end position="82"/>
    </location>
</feature>
<keyword evidence="5 8" id="KW-0479">Metal-binding</keyword>
<feature type="domain" description="Cytochrome c" evidence="11">
    <location>
        <begin position="34"/>
        <end position="132"/>
    </location>
</feature>
<dbReference type="InterPro" id="IPR036909">
    <property type="entry name" value="Cyt_c-like_dom_sf"/>
</dbReference>
<proteinExistence type="predicted"/>
<reference evidence="13" key="1">
    <citation type="submission" date="2016-07" db="EMBL/GenBank/DDBJ databases">
        <authorList>
            <person name="Florea S."/>
            <person name="Webb J.S."/>
            <person name="Jaromczyk J."/>
            <person name="Schardl C.L."/>
        </authorList>
    </citation>
    <scope>NUCLEOTIDE SEQUENCE [LARGE SCALE GENOMIC DNA]</scope>
    <source>
        <strain evidence="13">MV-1</strain>
    </source>
</reference>
<keyword evidence="13" id="KW-1185">Reference proteome</keyword>
<evidence type="ECO:0000256" key="7">
    <source>
        <dbReference type="ARBA" id="ARBA00023004"/>
    </source>
</evidence>
<dbReference type="InterPro" id="IPR009056">
    <property type="entry name" value="Cyt_c-like_dom"/>
</dbReference>
<evidence type="ECO:0000256" key="2">
    <source>
        <dbReference type="ARBA" id="ARBA00022448"/>
    </source>
</evidence>
<dbReference type="GO" id="GO:0009055">
    <property type="term" value="F:electron transfer activity"/>
    <property type="evidence" value="ECO:0007669"/>
    <property type="project" value="InterPro"/>
</dbReference>
<feature type="chain" id="PRO_5009184146" description="Cytochrome c domain-containing protein" evidence="10">
    <location>
        <begin position="23"/>
        <end position="147"/>
    </location>
</feature>
<dbReference type="Pfam" id="PF00034">
    <property type="entry name" value="Cytochrom_C"/>
    <property type="match status" value="1"/>
</dbReference>
<keyword evidence="7 8" id="KW-0408">Iron</keyword>
<dbReference type="Proteomes" id="UP000095347">
    <property type="component" value="Unassembled WGS sequence"/>
</dbReference>
<dbReference type="AlphaFoldDB" id="A0A1E5Q988"/>
<dbReference type="InterPro" id="IPR008168">
    <property type="entry name" value="Cyt_C_IC"/>
</dbReference>
<keyword evidence="10" id="KW-0732">Signal</keyword>
<keyword evidence="6" id="KW-0249">Electron transport</keyword>
<evidence type="ECO:0000256" key="1">
    <source>
        <dbReference type="ARBA" id="ARBA00001926"/>
    </source>
</evidence>
<feature type="compositionally biased region" description="Basic and acidic residues" evidence="9">
    <location>
        <begin position="62"/>
        <end position="82"/>
    </location>
</feature>
<evidence type="ECO:0000256" key="3">
    <source>
        <dbReference type="ARBA" id="ARBA00022617"/>
    </source>
</evidence>
<dbReference type="STRING" id="28181.BEN30_09365"/>
<organism evidence="12 13">
    <name type="scientific">Magnetovibrio blakemorei</name>
    <dbReference type="NCBI Taxonomy" id="28181"/>
    <lineage>
        <taxon>Bacteria</taxon>
        <taxon>Pseudomonadati</taxon>
        <taxon>Pseudomonadota</taxon>
        <taxon>Alphaproteobacteria</taxon>
        <taxon>Rhodospirillales</taxon>
        <taxon>Magnetovibrionaceae</taxon>
        <taxon>Magnetovibrio</taxon>
    </lineage>
</organism>
<dbReference type="PRINTS" id="PR00605">
    <property type="entry name" value="CYTCHROMECIC"/>
</dbReference>
<evidence type="ECO:0000256" key="8">
    <source>
        <dbReference type="PROSITE-ProRule" id="PRU00433"/>
    </source>
</evidence>
<protein>
    <recommendedName>
        <fullName evidence="11">Cytochrome c domain-containing protein</fullName>
    </recommendedName>
</protein>
<evidence type="ECO:0000313" key="13">
    <source>
        <dbReference type="Proteomes" id="UP000095347"/>
    </source>
</evidence>
<accession>A0A1E5Q988</accession>
<name>A0A1E5Q988_9PROT</name>
<comment type="cofactor">
    <cofactor evidence="1">
        <name>heme c</name>
        <dbReference type="ChEBI" id="CHEBI:61717"/>
    </cofactor>
</comment>
<dbReference type="EMBL" id="MCGG01000021">
    <property type="protein sequence ID" value="OEJ67618.1"/>
    <property type="molecule type" value="Genomic_DNA"/>
</dbReference>
<dbReference type="PROSITE" id="PS51257">
    <property type="entry name" value="PROKAR_LIPOPROTEIN"/>
    <property type="match status" value="1"/>
</dbReference>
<keyword evidence="2" id="KW-0813">Transport</keyword>
<dbReference type="Gene3D" id="1.10.760.10">
    <property type="entry name" value="Cytochrome c-like domain"/>
    <property type="match status" value="1"/>
</dbReference>
<dbReference type="PANTHER" id="PTHR35008">
    <property type="entry name" value="BLL4482 PROTEIN-RELATED"/>
    <property type="match status" value="1"/>
</dbReference>
<dbReference type="PANTHER" id="PTHR35008:SF4">
    <property type="entry name" value="BLL4482 PROTEIN"/>
    <property type="match status" value="1"/>
</dbReference>
<sequence>MKFTVRPLFITFAMVSVLSACGDSLNSADANNAKAVALGEKLYAAKCAECHGKNLEGQPEWRSLKEDGTLPAPPHDDSGHTWHHDDQLLFKYTKLGGAGIAPPSFKSAMPAFGADLSDSDIWAVLSYIKSRWSPQAQARQAQLNKQP</sequence>
<evidence type="ECO:0000256" key="4">
    <source>
        <dbReference type="ARBA" id="ARBA00022660"/>
    </source>
</evidence>